<dbReference type="PRINTS" id="PR00633">
    <property type="entry name" value="RCCNDNSATION"/>
</dbReference>
<feature type="compositionally biased region" description="Low complexity" evidence="3">
    <location>
        <begin position="375"/>
        <end position="384"/>
    </location>
</feature>
<dbReference type="SUPFAM" id="SSF50985">
    <property type="entry name" value="RCC1/BLIP-II"/>
    <property type="match status" value="2"/>
</dbReference>
<feature type="region of interest" description="Disordered" evidence="3">
    <location>
        <begin position="127"/>
        <end position="180"/>
    </location>
</feature>
<feature type="repeat" description="RCC1" evidence="2">
    <location>
        <begin position="496"/>
        <end position="547"/>
    </location>
</feature>
<evidence type="ECO:0000256" key="2">
    <source>
        <dbReference type="PROSITE-ProRule" id="PRU00235"/>
    </source>
</evidence>
<name>A0A921RHA3_SORBI</name>
<dbReference type="Pfam" id="PF13540">
    <property type="entry name" value="RCC1_2"/>
    <property type="match status" value="1"/>
</dbReference>
<feature type="compositionally biased region" description="Basic and acidic residues" evidence="3">
    <location>
        <begin position="139"/>
        <end position="148"/>
    </location>
</feature>
<gene>
    <name evidence="5" type="ORF">BDA96_03G382700</name>
</gene>
<feature type="repeat" description="RCC1" evidence="2">
    <location>
        <begin position="417"/>
        <end position="495"/>
    </location>
</feature>
<dbReference type="Pfam" id="PF25390">
    <property type="entry name" value="WD40_RLD"/>
    <property type="match status" value="1"/>
</dbReference>
<evidence type="ECO:0000256" key="3">
    <source>
        <dbReference type="SAM" id="MobiDB-lite"/>
    </source>
</evidence>
<keyword evidence="1" id="KW-0677">Repeat</keyword>
<dbReference type="InterPro" id="IPR009091">
    <property type="entry name" value="RCC1/BLIP-II"/>
</dbReference>
<organism evidence="5 6">
    <name type="scientific">Sorghum bicolor</name>
    <name type="common">Sorghum</name>
    <name type="synonym">Sorghum vulgare</name>
    <dbReference type="NCBI Taxonomy" id="4558"/>
    <lineage>
        <taxon>Eukaryota</taxon>
        <taxon>Viridiplantae</taxon>
        <taxon>Streptophyta</taxon>
        <taxon>Embryophyta</taxon>
        <taxon>Tracheophyta</taxon>
        <taxon>Spermatophyta</taxon>
        <taxon>Magnoliopsida</taxon>
        <taxon>Liliopsida</taxon>
        <taxon>Poales</taxon>
        <taxon>Poaceae</taxon>
        <taxon>PACMAD clade</taxon>
        <taxon>Panicoideae</taxon>
        <taxon>Andropogonodae</taxon>
        <taxon>Andropogoneae</taxon>
        <taxon>Sorghinae</taxon>
        <taxon>Sorghum</taxon>
    </lineage>
</organism>
<comment type="caution">
    <text evidence="5">The sequence shown here is derived from an EMBL/GenBank/DDBJ whole genome shotgun (WGS) entry which is preliminary data.</text>
</comment>
<dbReference type="InterPro" id="IPR051210">
    <property type="entry name" value="Ub_ligase/GEF_domain"/>
</dbReference>
<dbReference type="AlphaFoldDB" id="A0A921RHA3"/>
<dbReference type="PANTHER" id="PTHR22870">
    <property type="entry name" value="REGULATOR OF CHROMOSOME CONDENSATION"/>
    <property type="match status" value="1"/>
</dbReference>
<feature type="repeat" description="RCC1" evidence="2">
    <location>
        <begin position="548"/>
        <end position="601"/>
    </location>
</feature>
<feature type="compositionally biased region" description="Polar residues" evidence="3">
    <location>
        <begin position="332"/>
        <end position="347"/>
    </location>
</feature>
<dbReference type="PANTHER" id="PTHR22870:SF382">
    <property type="entry name" value="REGULATOR OF CHROMOSOME CONDENSATION (RCC1) FAMILY PROTEIN"/>
    <property type="match status" value="1"/>
</dbReference>
<feature type="region of interest" description="Disordered" evidence="3">
    <location>
        <begin position="325"/>
        <end position="386"/>
    </location>
</feature>
<dbReference type="InterPro" id="IPR058923">
    <property type="entry name" value="RCC1-like_dom"/>
</dbReference>
<dbReference type="PROSITE" id="PS00626">
    <property type="entry name" value="RCC1_2"/>
    <property type="match status" value="2"/>
</dbReference>
<evidence type="ECO:0000256" key="1">
    <source>
        <dbReference type="ARBA" id="ARBA00022737"/>
    </source>
</evidence>
<accession>A0A921RHA3</accession>
<dbReference type="InterPro" id="IPR000408">
    <property type="entry name" value="Reg_chr_condens"/>
</dbReference>
<dbReference type="Gene3D" id="2.130.10.30">
    <property type="entry name" value="Regulator of chromosome condensation 1/beta-lactamase-inhibitor protein II"/>
    <property type="match status" value="3"/>
</dbReference>
<reference evidence="5" key="2">
    <citation type="submission" date="2020-10" db="EMBL/GenBank/DDBJ databases">
        <authorList>
            <person name="Cooper E.A."/>
            <person name="Brenton Z.W."/>
            <person name="Flinn B.S."/>
            <person name="Jenkins J."/>
            <person name="Shu S."/>
            <person name="Flowers D."/>
            <person name="Luo F."/>
            <person name="Wang Y."/>
            <person name="Xia P."/>
            <person name="Barry K."/>
            <person name="Daum C."/>
            <person name="Lipzen A."/>
            <person name="Yoshinaga Y."/>
            <person name="Schmutz J."/>
            <person name="Saski C."/>
            <person name="Vermerris W."/>
            <person name="Kresovich S."/>
        </authorList>
    </citation>
    <scope>NUCLEOTIDE SEQUENCE</scope>
</reference>
<dbReference type="Proteomes" id="UP000807115">
    <property type="component" value="Chromosome 3"/>
</dbReference>
<evidence type="ECO:0000313" key="5">
    <source>
        <dbReference type="EMBL" id="KAG0540137.1"/>
    </source>
</evidence>
<feature type="repeat" description="RCC1" evidence="2">
    <location>
        <begin position="241"/>
        <end position="293"/>
    </location>
</feature>
<evidence type="ECO:0000259" key="4">
    <source>
        <dbReference type="Pfam" id="PF25390"/>
    </source>
</evidence>
<reference evidence="5" key="1">
    <citation type="journal article" date="2019" name="BMC Genomics">
        <title>A new reference genome for Sorghum bicolor reveals high levels of sequence similarity between sweet and grain genotypes: implications for the genetics of sugar metabolism.</title>
        <authorList>
            <person name="Cooper E.A."/>
            <person name="Brenton Z.W."/>
            <person name="Flinn B.S."/>
            <person name="Jenkins J."/>
            <person name="Shu S."/>
            <person name="Flowers D."/>
            <person name="Luo F."/>
            <person name="Wang Y."/>
            <person name="Xia P."/>
            <person name="Barry K."/>
            <person name="Daum C."/>
            <person name="Lipzen A."/>
            <person name="Yoshinaga Y."/>
            <person name="Schmutz J."/>
            <person name="Saski C."/>
            <person name="Vermerris W."/>
            <person name="Kresovich S."/>
        </authorList>
    </citation>
    <scope>NUCLEOTIDE SEQUENCE</scope>
</reference>
<proteinExistence type="predicted"/>
<feature type="repeat" description="RCC1" evidence="2">
    <location>
        <begin position="602"/>
        <end position="652"/>
    </location>
</feature>
<dbReference type="PROSITE" id="PS50012">
    <property type="entry name" value="RCC1_3"/>
    <property type="match status" value="5"/>
</dbReference>
<evidence type="ECO:0000313" key="6">
    <source>
        <dbReference type="Proteomes" id="UP000807115"/>
    </source>
</evidence>
<sequence length="654" mass="68450">MRRAPVVKSRPATSLLHRPSHPLSPGPDPCDLAASQGRHVRPQTRWVSDFQNLPAASWPRMPVPIQRPSTCHVSGTSHVGVRCGAPAPKKLIRPQTSRLSASRSEKQVAAAACPSRRNQHQRLACLLRCPRPGSQRSKSAVDSERPGPPEEMNGRGGGGGGGGEEEMEEDGGGPGCAQGAGNKERVVLMWGYLPGVSPQRSPLLGPVPVRLPPAAAAAAGDGWRDVCGGGCGFAMAISESGKLLTWGSADDMGQSYVTAGKHEETPEAFPLPSGVAIVRADAGWAHCVAITDEGDVYTWGWKECVPTGRVIGDQSSVGTMEKDERQMAMATDQVSPRSQVSRTSSGAASGPPESRGTDDSTKRRRLSSAKHGPESSTSSDESLSAPPCVVTFNTGVKIVSVAAGGRHTLALSASDLGQVWGWGYGGEGQLGLGSRIRTVSSPHPVPCIESALYSKDRPSAMKGNKAAEGHVSKVLGNCVRAIACGGRHSAVVTDSGALLTFGWGLYGQCGQGNTDDVLSPTCVSSILGIKMQDVAAGLWHTVCTSVDGDVYSFGGNQFGQLGTGSDQAETVPKLVDATSLENKNARSVSCGARHSAIITDEGEVFCWGWNKYGQLGLGDSMDRNVPCSVPVDAYHPLNVSCGWWHTLVLAESPT</sequence>
<protein>
    <recommendedName>
        <fullName evidence="4">RCC1-like domain-containing protein</fullName>
    </recommendedName>
</protein>
<feature type="region of interest" description="Disordered" evidence="3">
    <location>
        <begin position="1"/>
        <end position="28"/>
    </location>
</feature>
<dbReference type="EMBL" id="CM027682">
    <property type="protein sequence ID" value="KAG0540137.1"/>
    <property type="molecule type" value="Genomic_DNA"/>
</dbReference>
<feature type="domain" description="RCC1-like" evidence="4">
    <location>
        <begin position="382"/>
        <end position="648"/>
    </location>
</feature>